<name>A0ABU2GKY6_9EURY</name>
<evidence type="ECO:0000313" key="3">
    <source>
        <dbReference type="Proteomes" id="UP001257060"/>
    </source>
</evidence>
<accession>A0ABU2GKY6</accession>
<dbReference type="RefSeq" id="WP_310925849.1">
    <property type="nucleotide sequence ID" value="NZ_JAMQOP010000005.1"/>
</dbReference>
<dbReference type="Proteomes" id="UP001257060">
    <property type="component" value="Unassembled WGS sequence"/>
</dbReference>
<sequence length="129" mass="14462">MEVAVHGLDEPWKGFVCPDHQWYGQQFTPEKFSCGLCKFGPDRQFMGMAPVAFRETAEDDISNATASVQELVLAAREIFVDSEQFAEQFRQYLDVLAARENPGPTDPLAPVDDDSTRLKVPNRFLNPPG</sequence>
<dbReference type="EMBL" id="JAMQOP010000005">
    <property type="protein sequence ID" value="MDS0300928.1"/>
    <property type="molecule type" value="Genomic_DNA"/>
</dbReference>
<keyword evidence="3" id="KW-1185">Reference proteome</keyword>
<reference evidence="2 3" key="1">
    <citation type="submission" date="2022-06" db="EMBL/GenBank/DDBJ databases">
        <title>Halogeometricum sp. a new haloarchaeum isolate from saline soil.</title>
        <authorList>
            <person name="Strakova D."/>
            <person name="Galisteo C."/>
            <person name="Sanchez-Porro C."/>
            <person name="Ventosa A."/>
        </authorList>
    </citation>
    <scope>NUCLEOTIDE SEQUENCE [LARGE SCALE GENOMIC DNA]</scope>
    <source>
        <strain evidence="2 3">S1BR25-6</strain>
    </source>
</reference>
<evidence type="ECO:0000313" key="2">
    <source>
        <dbReference type="EMBL" id="MDS0300928.1"/>
    </source>
</evidence>
<organism evidence="2 3">
    <name type="scientific">Halogeometricum salsisoli</name>
    <dbReference type="NCBI Taxonomy" id="2950536"/>
    <lineage>
        <taxon>Archaea</taxon>
        <taxon>Methanobacteriati</taxon>
        <taxon>Methanobacteriota</taxon>
        <taxon>Stenosarchaea group</taxon>
        <taxon>Halobacteria</taxon>
        <taxon>Halobacteriales</taxon>
        <taxon>Haloferacaceae</taxon>
        <taxon>Halogeometricum</taxon>
    </lineage>
</organism>
<comment type="caution">
    <text evidence="2">The sequence shown here is derived from an EMBL/GenBank/DDBJ whole genome shotgun (WGS) entry which is preliminary data.</text>
</comment>
<feature type="region of interest" description="Disordered" evidence="1">
    <location>
        <begin position="101"/>
        <end position="129"/>
    </location>
</feature>
<evidence type="ECO:0000256" key="1">
    <source>
        <dbReference type="SAM" id="MobiDB-lite"/>
    </source>
</evidence>
<protein>
    <submittedName>
        <fullName evidence="2">Uncharacterized protein</fullName>
    </submittedName>
</protein>
<gene>
    <name evidence="2" type="ORF">NDI76_19460</name>
</gene>
<proteinExistence type="predicted"/>